<accession>A0A7U2F7X6</accession>
<dbReference type="Proteomes" id="UP000663193">
    <property type="component" value="Chromosome 10"/>
</dbReference>
<gene>
    <name evidence="1" type="ORF">JI435_414390</name>
</gene>
<dbReference type="AlphaFoldDB" id="A0A7U2F7X6"/>
<sequence length="110" mass="12515">MATGFNAQIDNSVYSQISYRDSQNQNYSVFPLPSSSCKPYASGCIRRTSPACSTRTCTHVARILRKKCDPCGSVREFLRMWIPEPCSRSCRICLVLLDICTLAYVFRFRV</sequence>
<dbReference type="VEuPathDB" id="FungiDB:JI435_414390"/>
<evidence type="ECO:0000313" key="1">
    <source>
        <dbReference type="EMBL" id="QRD00013.1"/>
    </source>
</evidence>
<organism evidence="1 2">
    <name type="scientific">Phaeosphaeria nodorum (strain SN15 / ATCC MYA-4574 / FGSC 10173)</name>
    <name type="common">Glume blotch fungus</name>
    <name type="synonym">Parastagonospora nodorum</name>
    <dbReference type="NCBI Taxonomy" id="321614"/>
    <lineage>
        <taxon>Eukaryota</taxon>
        <taxon>Fungi</taxon>
        <taxon>Dikarya</taxon>
        <taxon>Ascomycota</taxon>
        <taxon>Pezizomycotina</taxon>
        <taxon>Dothideomycetes</taxon>
        <taxon>Pleosporomycetidae</taxon>
        <taxon>Pleosporales</taxon>
        <taxon>Pleosporineae</taxon>
        <taxon>Phaeosphaeriaceae</taxon>
        <taxon>Parastagonospora</taxon>
    </lineage>
</organism>
<name>A0A7U2F7X6_PHANO</name>
<dbReference type="EMBL" id="CP069032">
    <property type="protein sequence ID" value="QRD00013.1"/>
    <property type="molecule type" value="Genomic_DNA"/>
</dbReference>
<keyword evidence="2" id="KW-1185">Reference proteome</keyword>
<protein>
    <submittedName>
        <fullName evidence="1">Uncharacterized protein</fullName>
    </submittedName>
</protein>
<reference evidence="2" key="1">
    <citation type="journal article" date="2021" name="BMC Genomics">
        <title>Chromosome-level genome assembly and manually-curated proteome of model necrotroph Parastagonospora nodorum Sn15 reveals a genome-wide trove of candidate effector homologs, and redundancy of virulence-related functions within an accessory chromosome.</title>
        <authorList>
            <person name="Bertazzoni S."/>
            <person name="Jones D.A.B."/>
            <person name="Phan H.T."/>
            <person name="Tan K.-C."/>
            <person name="Hane J.K."/>
        </authorList>
    </citation>
    <scope>NUCLEOTIDE SEQUENCE [LARGE SCALE GENOMIC DNA]</scope>
    <source>
        <strain evidence="2">SN15 / ATCC MYA-4574 / FGSC 10173)</strain>
    </source>
</reference>
<evidence type="ECO:0000313" key="2">
    <source>
        <dbReference type="Proteomes" id="UP000663193"/>
    </source>
</evidence>
<proteinExistence type="predicted"/>